<reference evidence="2" key="1">
    <citation type="submission" date="2021-01" db="EMBL/GenBank/DDBJ databases">
        <title>Microvirga sp.</title>
        <authorList>
            <person name="Kim M.K."/>
        </authorList>
    </citation>
    <scope>NUCLEOTIDE SEQUENCE</scope>
    <source>
        <strain evidence="2">5420S-16</strain>
    </source>
</reference>
<comment type="caution">
    <text evidence="2">The sequence shown here is derived from an EMBL/GenBank/DDBJ whole genome shotgun (WGS) entry which is preliminary data.</text>
</comment>
<dbReference type="Proteomes" id="UP000605848">
    <property type="component" value="Unassembled WGS sequence"/>
</dbReference>
<organism evidence="2 3">
    <name type="scientific">Microvirga aerilata</name>
    <dbReference type="NCBI Taxonomy" id="670292"/>
    <lineage>
        <taxon>Bacteria</taxon>
        <taxon>Pseudomonadati</taxon>
        <taxon>Pseudomonadota</taxon>
        <taxon>Alphaproteobacteria</taxon>
        <taxon>Hyphomicrobiales</taxon>
        <taxon>Methylobacteriaceae</taxon>
        <taxon>Microvirga</taxon>
    </lineage>
</organism>
<sequence length="293" mass="30556">MAARNDIALIDYAKAAKKRAAKSTSDASQLVGAVSQLLGLLGLCNNDPSLVTGVLLHGMSVLDTPETRELARLAGAQILEQLEDEIDKGLTLPQPKLMMAILETEPTDDLKRQLEHLELRPFATQSPLPHYVGWTTAAKLKPILGPVGGTIAPYKPPGGWLARAAIQTGADMPVGEGESLKISLGPSADDLSTGLIATEMARAPAKVIEALNDPQFNGMSSDDHTDDELPGAEAQAAPATSVTRHARSAGSPATDVPALVVRSSLPPKTRARGERTLPPAPASLAGSRARGVG</sequence>
<evidence type="ECO:0000313" key="2">
    <source>
        <dbReference type="EMBL" id="MBL0403741.1"/>
    </source>
</evidence>
<dbReference type="AlphaFoldDB" id="A0A937CYS3"/>
<keyword evidence="3" id="KW-1185">Reference proteome</keyword>
<dbReference type="RefSeq" id="WP_202057432.1">
    <property type="nucleotide sequence ID" value="NZ_JAEQMY010000007.1"/>
</dbReference>
<accession>A0A937CYS3</accession>
<feature type="region of interest" description="Disordered" evidence="1">
    <location>
        <begin position="214"/>
        <end position="293"/>
    </location>
</feature>
<gene>
    <name evidence="2" type="ORF">JKG68_07180</name>
</gene>
<evidence type="ECO:0000313" key="3">
    <source>
        <dbReference type="Proteomes" id="UP000605848"/>
    </source>
</evidence>
<proteinExistence type="predicted"/>
<evidence type="ECO:0000256" key="1">
    <source>
        <dbReference type="SAM" id="MobiDB-lite"/>
    </source>
</evidence>
<protein>
    <submittedName>
        <fullName evidence="2">Uncharacterized protein</fullName>
    </submittedName>
</protein>
<dbReference type="EMBL" id="JAEQMY010000007">
    <property type="protein sequence ID" value="MBL0403741.1"/>
    <property type="molecule type" value="Genomic_DNA"/>
</dbReference>
<name>A0A937CYS3_9HYPH</name>